<keyword evidence="6" id="KW-1185">Reference proteome</keyword>
<dbReference type="GO" id="GO:0008168">
    <property type="term" value="F:methyltransferase activity"/>
    <property type="evidence" value="ECO:0007669"/>
    <property type="project" value="InterPro"/>
</dbReference>
<dbReference type="GO" id="GO:0051536">
    <property type="term" value="F:iron-sulfur cluster binding"/>
    <property type="evidence" value="ECO:0007669"/>
    <property type="project" value="UniProtKB-KW"/>
</dbReference>
<dbReference type="CDD" id="cd02440">
    <property type="entry name" value="AdoMet_MTases"/>
    <property type="match status" value="1"/>
</dbReference>
<evidence type="ECO:0000313" key="6">
    <source>
        <dbReference type="Proteomes" id="UP000293550"/>
    </source>
</evidence>
<keyword evidence="1" id="KW-0479">Metal-binding</keyword>
<name>A0A4Q7DFQ9_9PROT</name>
<keyword evidence="4" id="KW-0411">Iron-sulfur</keyword>
<protein>
    <recommendedName>
        <fullName evidence="7">Methyltransferase</fullName>
    </recommendedName>
</protein>
<dbReference type="InterPro" id="IPR052571">
    <property type="entry name" value="Mt_RNA_Methyltransferase"/>
</dbReference>
<dbReference type="GO" id="GO:0006412">
    <property type="term" value="P:translation"/>
    <property type="evidence" value="ECO:0007669"/>
    <property type="project" value="InterPro"/>
</dbReference>
<reference evidence="5 6" key="1">
    <citation type="submission" date="2018-10" db="EMBL/GenBank/DDBJ databases">
        <title>An updated phylogeny of the Alphaproteobacteria reveals that the parasitic Rickettsiales and Holosporales have independent origins.</title>
        <authorList>
            <person name="Munoz-Gomez S.A."/>
            <person name="Hess S."/>
            <person name="Burger G."/>
            <person name="Lang B.F."/>
            <person name="Susko E."/>
            <person name="Slamovits C.H."/>
            <person name="Roger A.J."/>
        </authorList>
    </citation>
    <scope>NUCLEOTIDE SEQUENCE [LARGE SCALE GENOMIC DNA]</scope>
    <source>
        <strain evidence="5">HOLO01</strain>
    </source>
</reference>
<accession>A0A4Q7DFQ9</accession>
<dbReference type="GO" id="GO:0046872">
    <property type="term" value="F:metal ion binding"/>
    <property type="evidence" value="ECO:0007669"/>
    <property type="project" value="UniProtKB-KW"/>
</dbReference>
<keyword evidence="3" id="KW-0408">Iron</keyword>
<evidence type="ECO:0000256" key="3">
    <source>
        <dbReference type="ARBA" id="ARBA00023004"/>
    </source>
</evidence>
<dbReference type="Pfam" id="PF09243">
    <property type="entry name" value="Rsm22"/>
    <property type="match status" value="1"/>
</dbReference>
<keyword evidence="2" id="KW-0809">Transit peptide</keyword>
<comment type="caution">
    <text evidence="5">The sequence shown here is derived from an EMBL/GenBank/DDBJ whole genome shotgun (WGS) entry which is preliminary data.</text>
</comment>
<dbReference type="InterPro" id="IPR029063">
    <property type="entry name" value="SAM-dependent_MTases_sf"/>
</dbReference>
<dbReference type="PANTHER" id="PTHR13184:SF5">
    <property type="entry name" value="METHYLTRANSFERASE-LIKE PROTEIN 17, MITOCHONDRIAL"/>
    <property type="match status" value="1"/>
</dbReference>
<dbReference type="SUPFAM" id="SSF53335">
    <property type="entry name" value="S-adenosyl-L-methionine-dependent methyltransferases"/>
    <property type="match status" value="1"/>
</dbReference>
<evidence type="ECO:0000313" key="5">
    <source>
        <dbReference type="EMBL" id="RZI45641.1"/>
    </source>
</evidence>
<dbReference type="AlphaFoldDB" id="A0A4Q7DFQ9"/>
<dbReference type="OrthoDB" id="9799639at2"/>
<evidence type="ECO:0000256" key="2">
    <source>
        <dbReference type="ARBA" id="ARBA00022946"/>
    </source>
</evidence>
<sequence length="226" mass="25559">MFYEKALAFAQIQCQSLTTKALQTFQNQLTEAYRQKLSTSALKSAQAMAIYAAARMPATYHAVQSCYQHLPADFHPQSLLDLGAGPGTASLAALDYWPSLRRLTLVENHRLMYDFQRALWEHLNPGPSYQPIHDSVDSLQKLLDEGFDIVVLAYVLGELKAGQQQDAILKAWQKTMKYFLIVTPGTPHDFEYLLRVRDELLGKGAVIVAPCPHQDRCPLTETWRLH</sequence>
<organism evidence="5 6">
    <name type="scientific">Candidatus Finniella inopinata</name>
    <dbReference type="NCBI Taxonomy" id="1696036"/>
    <lineage>
        <taxon>Bacteria</taxon>
        <taxon>Pseudomonadati</taxon>
        <taxon>Pseudomonadota</taxon>
        <taxon>Alphaproteobacteria</taxon>
        <taxon>Holosporales</taxon>
        <taxon>Candidatus Paracaedibacteraceae</taxon>
        <taxon>Candidatus Finniella</taxon>
    </lineage>
</organism>
<dbReference type="GO" id="GO:0003735">
    <property type="term" value="F:structural constituent of ribosome"/>
    <property type="evidence" value="ECO:0007669"/>
    <property type="project" value="TreeGrafter"/>
</dbReference>
<dbReference type="PANTHER" id="PTHR13184">
    <property type="entry name" value="37S RIBOSOMAL PROTEIN S22"/>
    <property type="match status" value="1"/>
</dbReference>
<dbReference type="RefSeq" id="WP_130154224.1">
    <property type="nucleotide sequence ID" value="NZ_SCFB01000007.1"/>
</dbReference>
<dbReference type="InterPro" id="IPR015324">
    <property type="entry name" value="Ribosomal_Rsm22-like"/>
</dbReference>
<evidence type="ECO:0000256" key="4">
    <source>
        <dbReference type="ARBA" id="ARBA00023014"/>
    </source>
</evidence>
<dbReference type="Proteomes" id="UP000293550">
    <property type="component" value="Unassembled WGS sequence"/>
</dbReference>
<dbReference type="Gene3D" id="3.40.50.150">
    <property type="entry name" value="Vaccinia Virus protein VP39"/>
    <property type="match status" value="1"/>
</dbReference>
<proteinExistence type="predicted"/>
<gene>
    <name evidence="5" type="ORF">EQU50_05940</name>
</gene>
<dbReference type="EMBL" id="SCFB01000007">
    <property type="protein sequence ID" value="RZI45641.1"/>
    <property type="molecule type" value="Genomic_DNA"/>
</dbReference>
<dbReference type="GO" id="GO:0015935">
    <property type="term" value="C:small ribosomal subunit"/>
    <property type="evidence" value="ECO:0007669"/>
    <property type="project" value="TreeGrafter"/>
</dbReference>
<evidence type="ECO:0000256" key="1">
    <source>
        <dbReference type="ARBA" id="ARBA00022723"/>
    </source>
</evidence>
<evidence type="ECO:0008006" key="7">
    <source>
        <dbReference type="Google" id="ProtNLM"/>
    </source>
</evidence>